<dbReference type="AlphaFoldDB" id="A0A5Q6RR75"/>
<evidence type="ECO:0000313" key="2">
    <source>
        <dbReference type="EMBL" id="KAA1420573.1"/>
    </source>
</evidence>
<organism evidence="2 3">
    <name type="scientific">Mumia zhuanghuii</name>
    <dbReference type="NCBI Taxonomy" id="2585211"/>
    <lineage>
        <taxon>Bacteria</taxon>
        <taxon>Bacillati</taxon>
        <taxon>Actinomycetota</taxon>
        <taxon>Actinomycetes</taxon>
        <taxon>Propionibacteriales</taxon>
        <taxon>Nocardioidaceae</taxon>
        <taxon>Mumia</taxon>
    </lineage>
</organism>
<evidence type="ECO:0000313" key="3">
    <source>
        <dbReference type="Proteomes" id="UP000307768"/>
    </source>
</evidence>
<feature type="chain" id="PRO_5038874704" evidence="1">
    <location>
        <begin position="22"/>
        <end position="189"/>
    </location>
</feature>
<comment type="caution">
    <text evidence="2">The sequence shown here is derived from an EMBL/GenBank/DDBJ whole genome shotgun (WGS) entry which is preliminary data.</text>
</comment>
<proteinExistence type="predicted"/>
<name>A0A5Q6RR75_9ACTN</name>
<dbReference type="RefSeq" id="WP_149770742.1">
    <property type="nucleotide sequence ID" value="NZ_VDFQ02000005.1"/>
</dbReference>
<feature type="signal peptide" evidence="1">
    <location>
        <begin position="1"/>
        <end position="21"/>
    </location>
</feature>
<dbReference type="EMBL" id="VDFQ02000005">
    <property type="protein sequence ID" value="KAA1420573.1"/>
    <property type="molecule type" value="Genomic_DNA"/>
</dbReference>
<dbReference type="OrthoDB" id="3827956at2"/>
<protein>
    <submittedName>
        <fullName evidence="2">Uncharacterized protein</fullName>
    </submittedName>
</protein>
<keyword evidence="1" id="KW-0732">Signal</keyword>
<accession>A0A5Q6RR75</accession>
<evidence type="ECO:0000256" key="1">
    <source>
        <dbReference type="SAM" id="SignalP"/>
    </source>
</evidence>
<sequence length="189" mass="19963">MRRAVLAVVVGAVATVLVAGASASPAAAKTRTFRDQAGDALPALDVTKVKVRNTKHAVVVRATIPDFRRRTADVVSVAVRTQAPGRPLFVAQKVRHPSGWAPVELLAGGMEAVACKGDRVRFAARSVTVRIPQRCLEGNHSSVRIGFGVGGPGSQGLGLDELENPGPDLAVDAYPSLVVDKLSPWVRYR</sequence>
<gene>
    <name evidence="2" type="ORF">FE697_016610</name>
</gene>
<reference evidence="2 3" key="1">
    <citation type="submission" date="2019-09" db="EMBL/GenBank/DDBJ databases">
        <title>Mumia zhuanghuii sp. nov. isolated from the intestinal contents of plateau pika (Ochotona curzoniae) in the Qinghai-Tibet plateau of China.</title>
        <authorList>
            <person name="Tian Z."/>
        </authorList>
    </citation>
    <scope>NUCLEOTIDE SEQUENCE [LARGE SCALE GENOMIC DNA]</scope>
    <source>
        <strain evidence="3">350</strain>
    </source>
</reference>
<dbReference type="Proteomes" id="UP000307768">
    <property type="component" value="Unassembled WGS sequence"/>
</dbReference>